<protein>
    <submittedName>
        <fullName evidence="1">Uncharacterized protein</fullName>
    </submittedName>
</protein>
<proteinExistence type="predicted"/>
<dbReference type="AlphaFoldDB" id="A0A7J8Q080"/>
<organism evidence="1 2">
    <name type="scientific">Gossypium raimondii</name>
    <name type="common">Peruvian cotton</name>
    <name type="synonym">Gossypium klotzschianum subsp. raimondii</name>
    <dbReference type="NCBI Taxonomy" id="29730"/>
    <lineage>
        <taxon>Eukaryota</taxon>
        <taxon>Viridiplantae</taxon>
        <taxon>Streptophyta</taxon>
        <taxon>Embryophyta</taxon>
        <taxon>Tracheophyta</taxon>
        <taxon>Spermatophyta</taxon>
        <taxon>Magnoliopsida</taxon>
        <taxon>eudicotyledons</taxon>
        <taxon>Gunneridae</taxon>
        <taxon>Pentapetalae</taxon>
        <taxon>rosids</taxon>
        <taxon>malvids</taxon>
        <taxon>Malvales</taxon>
        <taxon>Malvaceae</taxon>
        <taxon>Malvoideae</taxon>
        <taxon>Gossypium</taxon>
    </lineage>
</organism>
<name>A0A7J8Q080_GOSRA</name>
<dbReference type="EMBL" id="JABEZZ010000009">
    <property type="protein sequence ID" value="MBA0594736.1"/>
    <property type="molecule type" value="Genomic_DNA"/>
</dbReference>
<evidence type="ECO:0000313" key="2">
    <source>
        <dbReference type="Proteomes" id="UP000593578"/>
    </source>
</evidence>
<gene>
    <name evidence="1" type="ORF">Gorai_011630</name>
</gene>
<accession>A0A7J8Q080</accession>
<comment type="caution">
    <text evidence="1">The sequence shown here is derived from an EMBL/GenBank/DDBJ whole genome shotgun (WGS) entry which is preliminary data.</text>
</comment>
<dbReference type="Proteomes" id="UP000593578">
    <property type="component" value="Unassembled WGS sequence"/>
</dbReference>
<reference evidence="1 2" key="1">
    <citation type="journal article" date="2019" name="Genome Biol. Evol.">
        <title>Insights into the evolution of the New World diploid cottons (Gossypium, subgenus Houzingenia) based on genome sequencing.</title>
        <authorList>
            <person name="Grover C.E."/>
            <person name="Arick M.A. 2nd"/>
            <person name="Thrash A."/>
            <person name="Conover J.L."/>
            <person name="Sanders W.S."/>
            <person name="Peterson D.G."/>
            <person name="Frelichowski J.E."/>
            <person name="Scheffler J.A."/>
            <person name="Scheffler B.E."/>
            <person name="Wendel J.F."/>
        </authorList>
    </citation>
    <scope>NUCLEOTIDE SEQUENCE [LARGE SCALE GENOMIC DNA]</scope>
    <source>
        <strain evidence="1">8</strain>
        <tissue evidence="1">Leaf</tissue>
    </source>
</reference>
<evidence type="ECO:0000313" key="1">
    <source>
        <dbReference type="EMBL" id="MBA0594736.1"/>
    </source>
</evidence>
<sequence length="19" mass="2246">MKTNRTRLHQVINHSPISI</sequence>